<evidence type="ECO:0000256" key="6">
    <source>
        <dbReference type="ARBA" id="ARBA00033443"/>
    </source>
</evidence>
<dbReference type="Pfam" id="PF01648">
    <property type="entry name" value="ACPS"/>
    <property type="match status" value="1"/>
</dbReference>
<dbReference type="EnsemblMetazoa" id="SCAU007295-RA">
    <property type="protein sequence ID" value="SCAU007295-PA"/>
    <property type="gene ID" value="SCAU007295"/>
</dbReference>
<dbReference type="GO" id="GO:0019878">
    <property type="term" value="P:lysine biosynthetic process via aminoadipic acid"/>
    <property type="evidence" value="ECO:0007669"/>
    <property type="project" value="TreeGrafter"/>
</dbReference>
<gene>
    <name evidence="11" type="primary">106089414</name>
</gene>
<evidence type="ECO:0000259" key="9">
    <source>
        <dbReference type="Pfam" id="PF01648"/>
    </source>
</evidence>
<organism evidence="11 12">
    <name type="scientific">Stomoxys calcitrans</name>
    <name type="common">Stable fly</name>
    <name type="synonym">Conops calcitrans</name>
    <dbReference type="NCBI Taxonomy" id="35570"/>
    <lineage>
        <taxon>Eukaryota</taxon>
        <taxon>Metazoa</taxon>
        <taxon>Ecdysozoa</taxon>
        <taxon>Arthropoda</taxon>
        <taxon>Hexapoda</taxon>
        <taxon>Insecta</taxon>
        <taxon>Pterygota</taxon>
        <taxon>Neoptera</taxon>
        <taxon>Endopterygota</taxon>
        <taxon>Diptera</taxon>
        <taxon>Brachycera</taxon>
        <taxon>Muscomorpha</taxon>
        <taxon>Muscoidea</taxon>
        <taxon>Muscidae</taxon>
        <taxon>Stomoxys</taxon>
    </lineage>
</organism>
<sequence>MSTKLQTTRWAFDLSTWSPNVAQLAQAIAAVQTEERLRLIKFYFINDFLASLVGRLLMRKYVSQCGQLPYHEVKFSRDARGKPYWLTHADGQQTSEHRQLSFNVSHQGSFVILAGVHGVGHEEDIGIGCDVMKLEYSGGKDLKEFFRIMHRKFADSEWRYITRSNFNHQQQLKAFMRHWCLKEAYVKELGVGITVDLQKIAFSVDNDNELDVDSSPLQGTTLKCNDVSMNNWYFEEHMLHPKYCAAIAFRNYKPEIAEKFVFLKVEDILEPSELADNSEIIEYCREVLRKQRK</sequence>
<dbReference type="SUPFAM" id="SSF56214">
    <property type="entry name" value="4'-phosphopantetheinyl transferase"/>
    <property type="match status" value="2"/>
</dbReference>
<feature type="domain" description="4'-phosphopantetheinyl transferase N-terminal" evidence="10">
    <location>
        <begin position="16"/>
        <end position="116"/>
    </location>
</feature>
<reference evidence="11" key="1">
    <citation type="submission" date="2020-05" db="UniProtKB">
        <authorList>
            <consortium name="EnsemblMetazoa"/>
        </authorList>
    </citation>
    <scope>IDENTIFICATION</scope>
    <source>
        <strain evidence="11">USDA</strain>
    </source>
</reference>
<dbReference type="KEGG" id="scac:106089414"/>
<evidence type="ECO:0000313" key="11">
    <source>
        <dbReference type="EnsemblMetazoa" id="SCAU007295-PA"/>
    </source>
</evidence>
<evidence type="ECO:0000256" key="3">
    <source>
        <dbReference type="ARBA" id="ARBA00016301"/>
    </source>
</evidence>
<evidence type="ECO:0000256" key="1">
    <source>
        <dbReference type="ARBA" id="ARBA00006195"/>
    </source>
</evidence>
<evidence type="ECO:0000256" key="8">
    <source>
        <dbReference type="ARBA" id="ARBA00048794"/>
    </source>
</evidence>
<dbReference type="Proteomes" id="UP000095300">
    <property type="component" value="Unassembled WGS sequence"/>
</dbReference>
<dbReference type="AlphaFoldDB" id="A0A1I8PEE2"/>
<dbReference type="EC" id="2.7.8.7" evidence="2"/>
<evidence type="ECO:0000256" key="5">
    <source>
        <dbReference type="ARBA" id="ARBA00030484"/>
    </source>
</evidence>
<evidence type="ECO:0000256" key="2">
    <source>
        <dbReference type="ARBA" id="ARBA00013172"/>
    </source>
</evidence>
<dbReference type="Pfam" id="PF22624">
    <property type="entry name" value="AASDHPPT_N"/>
    <property type="match status" value="1"/>
</dbReference>
<dbReference type="VEuPathDB" id="VectorBase:SCAU007295"/>
<evidence type="ECO:0000313" key="12">
    <source>
        <dbReference type="Proteomes" id="UP000095300"/>
    </source>
</evidence>
<dbReference type="Gene3D" id="3.90.470.20">
    <property type="entry name" value="4'-phosphopantetheinyl transferase domain"/>
    <property type="match status" value="2"/>
</dbReference>
<dbReference type="GO" id="GO:0005829">
    <property type="term" value="C:cytosol"/>
    <property type="evidence" value="ECO:0007669"/>
    <property type="project" value="TreeGrafter"/>
</dbReference>
<feature type="domain" description="4'-phosphopantetheinyl transferase" evidence="9">
    <location>
        <begin position="126"/>
        <end position="247"/>
    </location>
</feature>
<dbReference type="PANTHER" id="PTHR12215">
    <property type="entry name" value="PHOSPHOPANTETHEINE TRANSFERASE"/>
    <property type="match status" value="1"/>
</dbReference>
<evidence type="ECO:0000256" key="7">
    <source>
        <dbReference type="ARBA" id="ARBA00048641"/>
    </source>
</evidence>
<keyword evidence="4" id="KW-0808">Transferase</keyword>
<name>A0A1I8PEE2_STOCA</name>
<accession>A0A1I8PEE2</accession>
<protein>
    <recommendedName>
        <fullName evidence="3">L-aminoadipate-semialdehyde dehydrogenase-phosphopantetheinyl transferase</fullName>
        <ecNumber evidence="2">2.7.8.7</ecNumber>
    </recommendedName>
    <alternativeName>
        <fullName evidence="5">4'-phosphopantetheinyl transferase</fullName>
    </alternativeName>
    <alternativeName>
        <fullName evidence="6">Alpha-aminoadipic semialdehyde dehydrogenase-phosphopantetheinyl transferase</fullName>
    </alternativeName>
</protein>
<dbReference type="GO" id="GO:0008897">
    <property type="term" value="F:holo-[acyl-carrier-protein] synthase activity"/>
    <property type="evidence" value="ECO:0007669"/>
    <property type="project" value="UniProtKB-EC"/>
</dbReference>
<dbReference type="FunFam" id="3.90.470.20:FF:000003">
    <property type="entry name" value="L-aminoadipate-semialdehyde dehydrogenase-phosphopantetheinyl transferase"/>
    <property type="match status" value="1"/>
</dbReference>
<dbReference type="OrthoDB" id="26719at2759"/>
<evidence type="ECO:0000259" key="10">
    <source>
        <dbReference type="Pfam" id="PF22624"/>
    </source>
</evidence>
<evidence type="ECO:0000256" key="4">
    <source>
        <dbReference type="ARBA" id="ARBA00022679"/>
    </source>
</evidence>
<dbReference type="GO" id="GO:0000287">
    <property type="term" value="F:magnesium ion binding"/>
    <property type="evidence" value="ECO:0007669"/>
    <property type="project" value="InterPro"/>
</dbReference>
<dbReference type="InterPro" id="IPR008278">
    <property type="entry name" value="4-PPantetheinyl_Trfase_dom"/>
</dbReference>
<dbReference type="InterPro" id="IPR055066">
    <property type="entry name" value="AASDHPPT_N"/>
</dbReference>
<dbReference type="InterPro" id="IPR050559">
    <property type="entry name" value="P-Pant_transferase_sf"/>
</dbReference>
<comment type="similarity">
    <text evidence="1">Belongs to the P-Pant transferase superfamily. AcpS family.</text>
</comment>
<comment type="catalytic activity">
    <reaction evidence="8">
        <text>apo-[ACP] + acetyl-CoA = acetyl-[ACP] + adenosine 3',5'-bisphosphate + H(+)</text>
        <dbReference type="Rhea" id="RHEA:46564"/>
        <dbReference type="Rhea" id="RHEA-COMP:9621"/>
        <dbReference type="Rhea" id="RHEA-COMP:9690"/>
        <dbReference type="ChEBI" id="CHEBI:15378"/>
        <dbReference type="ChEBI" id="CHEBI:29999"/>
        <dbReference type="ChEBI" id="CHEBI:57288"/>
        <dbReference type="ChEBI" id="CHEBI:58343"/>
        <dbReference type="ChEBI" id="CHEBI:78446"/>
    </reaction>
    <physiologicalReaction direction="left-to-right" evidence="8">
        <dbReference type="Rhea" id="RHEA:46565"/>
    </physiologicalReaction>
</comment>
<dbReference type="PANTHER" id="PTHR12215:SF10">
    <property type="entry name" value="L-AMINOADIPATE-SEMIALDEHYDE DEHYDROGENASE-PHOSPHOPANTETHEINYL TRANSFERASE"/>
    <property type="match status" value="1"/>
</dbReference>
<comment type="catalytic activity">
    <reaction evidence="7">
        <text>apo-[ACP] + CoA = holo-[ACP] + adenosine 3',5'-bisphosphate + H(+)</text>
        <dbReference type="Rhea" id="RHEA:12068"/>
        <dbReference type="Rhea" id="RHEA-COMP:9685"/>
        <dbReference type="Rhea" id="RHEA-COMP:9690"/>
        <dbReference type="ChEBI" id="CHEBI:15378"/>
        <dbReference type="ChEBI" id="CHEBI:29999"/>
        <dbReference type="ChEBI" id="CHEBI:57287"/>
        <dbReference type="ChEBI" id="CHEBI:58343"/>
        <dbReference type="ChEBI" id="CHEBI:64479"/>
        <dbReference type="EC" id="2.7.8.7"/>
    </reaction>
    <physiologicalReaction direction="left-to-right" evidence="7">
        <dbReference type="Rhea" id="RHEA:12069"/>
    </physiologicalReaction>
</comment>
<proteinExistence type="inferred from homology"/>
<keyword evidence="12" id="KW-1185">Reference proteome</keyword>
<dbReference type="InterPro" id="IPR037143">
    <property type="entry name" value="4-PPantetheinyl_Trfase_dom_sf"/>
</dbReference>
<dbReference type="STRING" id="35570.A0A1I8PEE2"/>